<organism evidence="4 5">
    <name type="scientific">Raphidocelis subcapitata</name>
    <dbReference type="NCBI Taxonomy" id="307507"/>
    <lineage>
        <taxon>Eukaryota</taxon>
        <taxon>Viridiplantae</taxon>
        <taxon>Chlorophyta</taxon>
        <taxon>core chlorophytes</taxon>
        <taxon>Chlorophyceae</taxon>
        <taxon>CS clade</taxon>
        <taxon>Sphaeropleales</taxon>
        <taxon>Selenastraceae</taxon>
        <taxon>Raphidocelis</taxon>
    </lineage>
</organism>
<evidence type="ECO:0000256" key="2">
    <source>
        <dbReference type="ARBA" id="ARBA00022598"/>
    </source>
</evidence>
<evidence type="ECO:0000259" key="3">
    <source>
        <dbReference type="PROSITE" id="PS51733"/>
    </source>
</evidence>
<protein>
    <recommendedName>
        <fullName evidence="3">BPL/LPL catalytic domain-containing protein</fullName>
    </recommendedName>
</protein>
<dbReference type="CDD" id="cd16442">
    <property type="entry name" value="BPL"/>
    <property type="match status" value="1"/>
</dbReference>
<feature type="domain" description="BPL/LPL catalytic" evidence="3">
    <location>
        <begin position="131"/>
        <end position="331"/>
    </location>
</feature>
<dbReference type="GO" id="GO:0004077">
    <property type="term" value="F:biotin--[biotin carboxyl-carrier protein] ligase activity"/>
    <property type="evidence" value="ECO:0007669"/>
    <property type="project" value="InterPro"/>
</dbReference>
<dbReference type="InterPro" id="IPR004408">
    <property type="entry name" value="Biotin_CoA_COase_ligase"/>
</dbReference>
<dbReference type="PANTHER" id="PTHR12835">
    <property type="entry name" value="BIOTIN PROTEIN LIGASE"/>
    <property type="match status" value="1"/>
</dbReference>
<dbReference type="FunCoup" id="A0A2V0PA83">
    <property type="interactions" value="197"/>
</dbReference>
<keyword evidence="5" id="KW-1185">Reference proteome</keyword>
<dbReference type="OrthoDB" id="10250105at2759"/>
<keyword evidence="2" id="KW-0436">Ligase</keyword>
<dbReference type="SUPFAM" id="SSF55681">
    <property type="entry name" value="Class II aaRS and biotin synthetases"/>
    <property type="match status" value="1"/>
</dbReference>
<comment type="caution">
    <text evidence="4">The sequence shown here is derived from an EMBL/GenBank/DDBJ whole genome shotgun (WGS) entry which is preliminary data.</text>
</comment>
<dbReference type="PROSITE" id="PS51733">
    <property type="entry name" value="BPL_LPL_CATALYTIC"/>
    <property type="match status" value="1"/>
</dbReference>
<evidence type="ECO:0000313" key="5">
    <source>
        <dbReference type="Proteomes" id="UP000247498"/>
    </source>
</evidence>
<proteinExistence type="inferred from homology"/>
<dbReference type="STRING" id="307507.A0A2V0PA83"/>
<accession>A0A2V0PA83</accession>
<dbReference type="Proteomes" id="UP000247498">
    <property type="component" value="Unassembled WGS sequence"/>
</dbReference>
<evidence type="ECO:0000313" key="4">
    <source>
        <dbReference type="EMBL" id="GBF94770.1"/>
    </source>
</evidence>
<dbReference type="GO" id="GO:0005737">
    <property type="term" value="C:cytoplasm"/>
    <property type="evidence" value="ECO:0007669"/>
    <property type="project" value="TreeGrafter"/>
</dbReference>
<dbReference type="PANTHER" id="PTHR12835:SF5">
    <property type="entry name" value="BIOTIN--PROTEIN LIGASE"/>
    <property type="match status" value="1"/>
</dbReference>
<sequence length="426" mass="42851">MLPLAASSSVLSAPGRLCGSRAAALRRAFIGAAAGRARGGGGCSGDSGDCAPLPRRAAMATTAAAAAASATASAGEQEVQLHVLASSEAVLREFQQRFEPAEGFRCSLHYPGDAAGAPPQGFDASAYSSALSTRELGRLLLATPCIASTQEFMRRHAAVLPEGTVLVAERQTSGKGRGGNQWTSPDGCLMFTAARRLKVPGSQAPFINYLVCLAVVRGVADAYAGPLKGAAPDVAIKWPNDIYSGGLKVGGALIHTTWQGDRFSVLAGIGLNVSNRQPTTCLEELVARQAAAAGAGEGAGAGAAAAAAAVPRGAVLACVLNHLEACYDEFESAGFGGMEKAYLASWLHSGQAVEVEQGAVAGAAPAGAAAAAAAAGGGGRVRLTIAGLSESGFLLATDAAGGRWELTPDGNSLDMLVGLIRRKLPA</sequence>
<dbReference type="Pfam" id="PF03099">
    <property type="entry name" value="BPL_LplA_LipB"/>
    <property type="match status" value="1"/>
</dbReference>
<gene>
    <name evidence="4" type="ORF">Rsub_07653</name>
</gene>
<comment type="similarity">
    <text evidence="1">Belongs to the biotin--protein ligase family.</text>
</comment>
<evidence type="ECO:0000256" key="1">
    <source>
        <dbReference type="ARBA" id="ARBA00009934"/>
    </source>
</evidence>
<dbReference type="Gene3D" id="3.30.930.10">
    <property type="entry name" value="Bira Bifunctional Protein, Domain 2"/>
    <property type="match status" value="1"/>
</dbReference>
<dbReference type="InterPro" id="IPR004143">
    <property type="entry name" value="BPL_LPL_catalytic"/>
</dbReference>
<dbReference type="InterPro" id="IPR045864">
    <property type="entry name" value="aa-tRNA-synth_II/BPL/LPL"/>
</dbReference>
<dbReference type="NCBIfam" id="TIGR00121">
    <property type="entry name" value="birA_ligase"/>
    <property type="match status" value="1"/>
</dbReference>
<dbReference type="EMBL" id="BDRX01000055">
    <property type="protein sequence ID" value="GBF94770.1"/>
    <property type="molecule type" value="Genomic_DNA"/>
</dbReference>
<name>A0A2V0PA83_9CHLO</name>
<dbReference type="AlphaFoldDB" id="A0A2V0PA83"/>
<reference evidence="4 5" key="1">
    <citation type="journal article" date="2018" name="Sci. Rep.">
        <title>Raphidocelis subcapitata (=Pseudokirchneriella subcapitata) provides an insight into genome evolution and environmental adaptations in the Sphaeropleales.</title>
        <authorList>
            <person name="Suzuki S."/>
            <person name="Yamaguchi H."/>
            <person name="Nakajima N."/>
            <person name="Kawachi M."/>
        </authorList>
    </citation>
    <scope>NUCLEOTIDE SEQUENCE [LARGE SCALE GENOMIC DNA]</scope>
    <source>
        <strain evidence="4 5">NIES-35</strain>
    </source>
</reference>
<dbReference type="InParanoid" id="A0A2V0PA83"/>